<evidence type="ECO:0000256" key="3">
    <source>
        <dbReference type="ARBA" id="ARBA00023015"/>
    </source>
</evidence>
<comment type="subunit">
    <text evidence="2">Interacts transiently with the RNA polymerase catalytic core formed by RpoA, RpoB, RpoC and RpoZ (2 alpha, 1 beta, 1 beta' and 1 omega subunit) to form the RNA polymerase holoenzyme that can initiate transcription.</text>
</comment>
<evidence type="ECO:0000256" key="2">
    <source>
        <dbReference type="ARBA" id="ARBA00011344"/>
    </source>
</evidence>
<dbReference type="PANTHER" id="PTHR30173">
    <property type="entry name" value="SIGMA 19 FACTOR"/>
    <property type="match status" value="1"/>
</dbReference>
<feature type="domain" description="RNA polymerase sigma-70 region 2" evidence="7">
    <location>
        <begin position="30"/>
        <end position="93"/>
    </location>
</feature>
<dbReference type="InterPro" id="IPR032710">
    <property type="entry name" value="NTF2-like_dom_sf"/>
</dbReference>
<dbReference type="PANTHER" id="PTHR30173:SF43">
    <property type="entry name" value="ECF RNA POLYMERASE SIGMA FACTOR SIGI-RELATED"/>
    <property type="match status" value="1"/>
</dbReference>
<dbReference type="Gene3D" id="1.10.10.10">
    <property type="entry name" value="Winged helix-like DNA-binding domain superfamily/Winged helix DNA-binding domain"/>
    <property type="match status" value="1"/>
</dbReference>
<dbReference type="InterPro" id="IPR007627">
    <property type="entry name" value="RNA_pol_sigma70_r2"/>
</dbReference>
<proteinExistence type="inferred from homology"/>
<dbReference type="Pfam" id="PF08281">
    <property type="entry name" value="Sigma70_r4_2"/>
    <property type="match status" value="1"/>
</dbReference>
<dbReference type="InterPro" id="IPR036388">
    <property type="entry name" value="WH-like_DNA-bd_sf"/>
</dbReference>
<name>A0ABP3JS62_9ACTN</name>
<dbReference type="RefSeq" id="WP_346095094.1">
    <property type="nucleotide sequence ID" value="NZ_BAAABY010000021.1"/>
</dbReference>
<dbReference type="InterPro" id="IPR014284">
    <property type="entry name" value="RNA_pol_sigma-70_dom"/>
</dbReference>
<feature type="region of interest" description="Disordered" evidence="6">
    <location>
        <begin position="95"/>
        <end position="121"/>
    </location>
</feature>
<feature type="domain" description="RNA polymerase sigma factor 70 region 4 type 2" evidence="8">
    <location>
        <begin position="133"/>
        <end position="181"/>
    </location>
</feature>
<gene>
    <name evidence="9" type="ORF">GCM10010361_25780</name>
</gene>
<keyword evidence="5" id="KW-0804">Transcription</keyword>
<keyword evidence="10" id="KW-1185">Reference proteome</keyword>
<evidence type="ECO:0000259" key="8">
    <source>
        <dbReference type="Pfam" id="PF08281"/>
    </source>
</evidence>
<reference evidence="10" key="1">
    <citation type="journal article" date="2019" name="Int. J. Syst. Evol. Microbiol.">
        <title>The Global Catalogue of Microorganisms (GCM) 10K type strain sequencing project: providing services to taxonomists for standard genome sequencing and annotation.</title>
        <authorList>
            <consortium name="The Broad Institute Genomics Platform"/>
            <consortium name="The Broad Institute Genome Sequencing Center for Infectious Disease"/>
            <person name="Wu L."/>
            <person name="Ma J."/>
        </authorList>
    </citation>
    <scope>NUCLEOTIDE SEQUENCE [LARGE SCALE GENOMIC DNA]</scope>
    <source>
        <strain evidence="10">JCM 4805</strain>
    </source>
</reference>
<dbReference type="Pfam" id="PF04542">
    <property type="entry name" value="Sigma70_r2"/>
    <property type="match status" value="1"/>
</dbReference>
<dbReference type="NCBIfam" id="TIGR02937">
    <property type="entry name" value="sigma70-ECF"/>
    <property type="match status" value="1"/>
</dbReference>
<evidence type="ECO:0000256" key="6">
    <source>
        <dbReference type="SAM" id="MobiDB-lite"/>
    </source>
</evidence>
<comment type="similarity">
    <text evidence="1">Belongs to the sigma-70 factor family. ECF subfamily.</text>
</comment>
<dbReference type="EMBL" id="BAAABY010000021">
    <property type="protein sequence ID" value="GAA0460740.1"/>
    <property type="molecule type" value="Genomic_DNA"/>
</dbReference>
<accession>A0ABP3JS62</accession>
<evidence type="ECO:0000256" key="1">
    <source>
        <dbReference type="ARBA" id="ARBA00010641"/>
    </source>
</evidence>
<feature type="region of interest" description="Disordered" evidence="6">
    <location>
        <begin position="1"/>
        <end position="23"/>
    </location>
</feature>
<keyword evidence="3" id="KW-0805">Transcription regulation</keyword>
<evidence type="ECO:0000256" key="4">
    <source>
        <dbReference type="ARBA" id="ARBA00023082"/>
    </source>
</evidence>
<organism evidence="9 10">
    <name type="scientific">Streptomyces olivaceiscleroticus</name>
    <dbReference type="NCBI Taxonomy" id="68245"/>
    <lineage>
        <taxon>Bacteria</taxon>
        <taxon>Bacillati</taxon>
        <taxon>Actinomycetota</taxon>
        <taxon>Actinomycetes</taxon>
        <taxon>Kitasatosporales</taxon>
        <taxon>Streptomycetaceae</taxon>
        <taxon>Streptomyces</taxon>
    </lineage>
</organism>
<keyword evidence="4" id="KW-0731">Sigma factor</keyword>
<evidence type="ECO:0000313" key="10">
    <source>
        <dbReference type="Proteomes" id="UP001500909"/>
    </source>
</evidence>
<dbReference type="Proteomes" id="UP001500909">
    <property type="component" value="Unassembled WGS sequence"/>
</dbReference>
<dbReference type="Gene3D" id="3.10.450.50">
    <property type="match status" value="1"/>
</dbReference>
<evidence type="ECO:0000313" key="9">
    <source>
        <dbReference type="EMBL" id="GAA0460740.1"/>
    </source>
</evidence>
<evidence type="ECO:0000259" key="7">
    <source>
        <dbReference type="Pfam" id="PF04542"/>
    </source>
</evidence>
<evidence type="ECO:0000256" key="5">
    <source>
        <dbReference type="ARBA" id="ARBA00023163"/>
    </source>
</evidence>
<dbReference type="SUPFAM" id="SSF88659">
    <property type="entry name" value="Sigma3 and sigma4 domains of RNA polymerase sigma factors"/>
    <property type="match status" value="1"/>
</dbReference>
<protein>
    <submittedName>
        <fullName evidence="9">Sigma-70 family RNA polymerase sigma factor</fullName>
    </submittedName>
</protein>
<feature type="compositionally biased region" description="Basic and acidic residues" evidence="6">
    <location>
        <begin position="95"/>
        <end position="106"/>
    </location>
</feature>
<dbReference type="SUPFAM" id="SSF54427">
    <property type="entry name" value="NTF2-like"/>
    <property type="match status" value="1"/>
</dbReference>
<dbReference type="InterPro" id="IPR013325">
    <property type="entry name" value="RNA_pol_sigma_r2"/>
</dbReference>
<dbReference type="SUPFAM" id="SSF88946">
    <property type="entry name" value="Sigma2 domain of RNA polymerase sigma factors"/>
    <property type="match status" value="1"/>
</dbReference>
<sequence length="314" mass="33401">MDEHDGPADGRNEHGGPGDRAGDDALAERFEAHRGQLRAVAYRMLGSLAEAEDAVQETWLRLGRADAREIANLGGWLRTVLSRVCLDALRARTARREDPVGHRMPDGAEPPATAGGPGTPEDEAVLAESVGRALLVVLDTLAPAERVAFVLHDLFAVPFAEIAPLVDRSPVATKKLASRARHRVRGTSATPRAELDRQRRVVEAFLAASRRGDLDALLAVLAPDVVRRADPAALPPGAATVLRGARAVAEGTLVFGRRARDAEPALVNGAPGVVVAPAGRLVLVLTLAIEHDRITAYEVIADPARMRRLDLAVA</sequence>
<dbReference type="InterPro" id="IPR013249">
    <property type="entry name" value="RNA_pol_sigma70_r4_t2"/>
</dbReference>
<comment type="caution">
    <text evidence="9">The sequence shown here is derived from an EMBL/GenBank/DDBJ whole genome shotgun (WGS) entry which is preliminary data.</text>
</comment>
<dbReference type="InterPro" id="IPR013324">
    <property type="entry name" value="RNA_pol_sigma_r3/r4-like"/>
</dbReference>
<dbReference type="InterPro" id="IPR052704">
    <property type="entry name" value="ECF_Sigma-70_Domain"/>
</dbReference>
<dbReference type="Gene3D" id="1.10.1740.10">
    <property type="match status" value="1"/>
</dbReference>